<dbReference type="RefSeq" id="WP_164337465.1">
    <property type="nucleotide sequence ID" value="NZ_JAAGMD010000657.1"/>
</dbReference>
<name>A0A6G3QZJ1_9ACTN</name>
<organism evidence="2">
    <name type="scientific">Streptomyces sp. SID14436</name>
    <dbReference type="NCBI Taxonomy" id="2706070"/>
    <lineage>
        <taxon>Bacteria</taxon>
        <taxon>Bacillati</taxon>
        <taxon>Actinomycetota</taxon>
        <taxon>Actinomycetes</taxon>
        <taxon>Kitasatosporales</taxon>
        <taxon>Streptomycetaceae</taxon>
        <taxon>Streptomyces</taxon>
    </lineage>
</organism>
<accession>A0A6G3QZJ1</accession>
<evidence type="ECO:0000313" key="2">
    <source>
        <dbReference type="EMBL" id="NEA88909.1"/>
    </source>
</evidence>
<feature type="transmembrane region" description="Helical" evidence="1">
    <location>
        <begin position="91"/>
        <end position="108"/>
    </location>
</feature>
<comment type="caution">
    <text evidence="2">The sequence shown here is derived from an EMBL/GenBank/DDBJ whole genome shotgun (WGS) entry which is preliminary data.</text>
</comment>
<protein>
    <submittedName>
        <fullName evidence="2">Uncharacterized protein</fullName>
    </submittedName>
</protein>
<feature type="transmembrane region" description="Helical" evidence="1">
    <location>
        <begin position="30"/>
        <end position="52"/>
    </location>
</feature>
<dbReference type="AlphaFoldDB" id="A0A6G3QZJ1"/>
<reference evidence="2" key="1">
    <citation type="submission" date="2020-01" db="EMBL/GenBank/DDBJ databases">
        <title>Insect and environment-associated Actinomycetes.</title>
        <authorList>
            <person name="Currrie C."/>
            <person name="Chevrette M."/>
            <person name="Carlson C."/>
            <person name="Stubbendieck R."/>
            <person name="Wendt-Pienkowski E."/>
        </authorList>
    </citation>
    <scope>NUCLEOTIDE SEQUENCE</scope>
    <source>
        <strain evidence="2">SID14436</strain>
    </source>
</reference>
<keyword evidence="1" id="KW-0472">Membrane</keyword>
<keyword evidence="1" id="KW-0812">Transmembrane</keyword>
<dbReference type="EMBL" id="JAAGMD010000657">
    <property type="protein sequence ID" value="NEA88909.1"/>
    <property type="molecule type" value="Genomic_DNA"/>
</dbReference>
<proteinExistence type="predicted"/>
<sequence length="117" mass="12391">MAPNPAPNPYLHAPLVPPRPRMFASTFAKVVWTLVPIVTLGLALAVPFVVASVKGVVKVWLAAAYVIAEITVFSLGLVVSPTDDDGNSVPGFLLTLLIITAATHTALLDHEKVRLAK</sequence>
<feature type="transmembrane region" description="Helical" evidence="1">
    <location>
        <begin position="59"/>
        <end position="79"/>
    </location>
</feature>
<evidence type="ECO:0000256" key="1">
    <source>
        <dbReference type="SAM" id="Phobius"/>
    </source>
</evidence>
<keyword evidence="1" id="KW-1133">Transmembrane helix</keyword>
<gene>
    <name evidence="2" type="ORF">G3I53_23400</name>
</gene>